<evidence type="ECO:0000256" key="3">
    <source>
        <dbReference type="ARBA" id="ARBA00022490"/>
    </source>
</evidence>
<dbReference type="HAMAP" id="MF_02004">
    <property type="entry name" value="Val_tRNA_synth_type1"/>
    <property type="match status" value="1"/>
</dbReference>
<dbReference type="InterPro" id="IPR010978">
    <property type="entry name" value="tRNA-bd_arm"/>
</dbReference>
<keyword evidence="4 12" id="KW-0436">Ligase</keyword>
<feature type="short sequence motif" description="'HIGH' region" evidence="12">
    <location>
        <begin position="49"/>
        <end position="59"/>
    </location>
</feature>
<evidence type="ECO:0000256" key="7">
    <source>
        <dbReference type="ARBA" id="ARBA00022917"/>
    </source>
</evidence>
<dbReference type="CDD" id="cd00817">
    <property type="entry name" value="ValRS_core"/>
    <property type="match status" value="1"/>
</dbReference>
<dbReference type="PANTHER" id="PTHR11946:SF93">
    <property type="entry name" value="VALINE--TRNA LIGASE, CHLOROPLASTIC_MITOCHONDRIAL 2"/>
    <property type="match status" value="1"/>
</dbReference>
<dbReference type="SUPFAM" id="SSF52374">
    <property type="entry name" value="Nucleotidylyl transferase"/>
    <property type="match status" value="1"/>
</dbReference>
<comment type="catalytic activity">
    <reaction evidence="10 12">
        <text>tRNA(Val) + L-valine + ATP = L-valyl-tRNA(Val) + AMP + diphosphate</text>
        <dbReference type="Rhea" id="RHEA:10704"/>
        <dbReference type="Rhea" id="RHEA-COMP:9672"/>
        <dbReference type="Rhea" id="RHEA-COMP:9708"/>
        <dbReference type="ChEBI" id="CHEBI:30616"/>
        <dbReference type="ChEBI" id="CHEBI:33019"/>
        <dbReference type="ChEBI" id="CHEBI:57762"/>
        <dbReference type="ChEBI" id="CHEBI:78442"/>
        <dbReference type="ChEBI" id="CHEBI:78537"/>
        <dbReference type="ChEBI" id="CHEBI:456215"/>
        <dbReference type="EC" id="6.1.1.9"/>
    </reaction>
</comment>
<comment type="domain">
    <text evidence="12">ValRS has two distinct active sites: one for aminoacylation and one for editing. The misactivated threonine is translocated from the active site to the editing site.</text>
</comment>
<dbReference type="FunFam" id="1.10.287.380:FF:000001">
    <property type="entry name" value="Valine--tRNA ligase"/>
    <property type="match status" value="1"/>
</dbReference>
<dbReference type="SUPFAM" id="SSF46589">
    <property type="entry name" value="tRNA-binding arm"/>
    <property type="match status" value="1"/>
</dbReference>
<dbReference type="InterPro" id="IPR002300">
    <property type="entry name" value="aa-tRNA-synth_Ia"/>
</dbReference>
<comment type="similarity">
    <text evidence="11 12">Belongs to the class-I aminoacyl-tRNA synthetase family. ValS type 1 subfamily.</text>
</comment>
<comment type="domain">
    <text evidence="12">The C-terminal coiled-coil domain is crucial for aminoacylation activity.</text>
</comment>
<dbReference type="Pfam" id="PF08264">
    <property type="entry name" value="Anticodon_1"/>
    <property type="match status" value="1"/>
</dbReference>
<evidence type="ECO:0000256" key="9">
    <source>
        <dbReference type="ARBA" id="ARBA00023146"/>
    </source>
</evidence>
<dbReference type="InterPro" id="IPR009080">
    <property type="entry name" value="tRNAsynth_Ia_anticodon-bd"/>
</dbReference>
<sequence length="880" mass="101382">MEQNEQNLPTKYDHKSVEAGRYEWWLKGQYFEAKGEPEKQPYTIVIPPPNVTGKLHLGHAWDTTLQDILTRAKRMQGYDVLWLPGMDHAGIATQAKVEAKLREEGVSRYDLGREKFLEKAWEWKEEYASHIRSQWAKLGLGLDYTRERFTLDEGLSDAVRQVFVTLYNKGLIYRGERIINWDPATRTALSDIEVIYQDVQGAFYHMQYPLSDGSGYIQIATTRPETMLGDTAIAVHPEDERYKHLIGKTAILPIVGREIPIVGDDYVDKEFGSGAVKITPAHDPNDFEIGNRHDLPRILVMNEDGTMNENAGQYEGMDRFTCRKQLVKDLQEQGVLVKIEEHMHSVGHSERSGAVVEPYLSTQWFVKMQPLADEAIALQSKEEKVHFVPDRFEKTYLRWMENIRDWCISRQLWWGHRIPAWYHKETKEIYVGMEAPADAENWEQDNDVLDTWFSSALWPFSTLGWPNEEAPDFQRYYSTDVLVTGYDIIFFWVSRMIFQGLEFTGQRPFKDVLIHGLVRDEQGRKMSKSLGNGVDPMDVIENYGADALRYFLSTGSSPGQDLRYSTEKVEATWNFINKIWNASRFALMNMGDMKHEDINLTGKMSVADKWILTRLNETIDSVTKNVDKYELGEVGRALYNFIWDDLCDWYIEMAKLPLYGEDEAAKQTTRSVLAYVLDNTMRLLHPFMPFVTETIWQHLPHEGESITVAAWPQVREELTDAKAADDMKLLVEIIRAVRNIRAEVNTPLSKKVPLYLKAKDAGTLASLQTNSSYIERFCNPSELLIGTDLQAPDKSMSAVVTGAELFLPLEGLINLDEEITRLEKELKRLDGEVERVEKKLGNEGFVKKAPAAVIEEERKKQQDYMEKREAVRQRVAELRK</sequence>
<dbReference type="InterPro" id="IPR019499">
    <property type="entry name" value="Val-tRNA_synth_tRNA-bd"/>
</dbReference>
<dbReference type="FunFam" id="1.10.730.10:FF:000014">
    <property type="entry name" value="Valine--tRNA ligase"/>
    <property type="match status" value="1"/>
</dbReference>
<accession>A0AA41X243</accession>
<keyword evidence="9 12" id="KW-0030">Aminoacyl-tRNA synthetase</keyword>
<feature type="domain" description="Valyl-tRNA synthetase tRNA-binding arm" evidence="15">
    <location>
        <begin position="815"/>
        <end position="878"/>
    </location>
</feature>
<gene>
    <name evidence="12" type="primary">valS</name>
    <name evidence="16" type="ORF">NK662_02080</name>
</gene>
<evidence type="ECO:0000313" key="17">
    <source>
        <dbReference type="Proteomes" id="UP001156102"/>
    </source>
</evidence>
<feature type="short sequence motif" description="'KMSKS' region" evidence="12">
    <location>
        <begin position="525"/>
        <end position="529"/>
    </location>
</feature>
<dbReference type="InterPro" id="IPR037118">
    <property type="entry name" value="Val-tRNA_synth_C_sf"/>
</dbReference>
<evidence type="ECO:0000256" key="6">
    <source>
        <dbReference type="ARBA" id="ARBA00022840"/>
    </source>
</evidence>
<dbReference type="Pfam" id="PF00133">
    <property type="entry name" value="tRNA-synt_1"/>
    <property type="match status" value="1"/>
</dbReference>
<dbReference type="GO" id="GO:0006438">
    <property type="term" value="P:valyl-tRNA aminoacylation"/>
    <property type="evidence" value="ECO:0007669"/>
    <property type="project" value="UniProtKB-UniRule"/>
</dbReference>
<dbReference type="FunFam" id="3.40.50.620:FF:000098">
    <property type="entry name" value="Valine--tRNA ligase"/>
    <property type="match status" value="1"/>
</dbReference>
<evidence type="ECO:0000256" key="10">
    <source>
        <dbReference type="ARBA" id="ARBA00047552"/>
    </source>
</evidence>
<comment type="caution">
    <text evidence="16">The sequence shown here is derived from an EMBL/GenBank/DDBJ whole genome shotgun (WGS) entry which is preliminary data.</text>
</comment>
<keyword evidence="17" id="KW-1185">Reference proteome</keyword>
<dbReference type="Pfam" id="PF10458">
    <property type="entry name" value="Val_tRNA-synt_C"/>
    <property type="match status" value="1"/>
</dbReference>
<dbReference type="InterPro" id="IPR009008">
    <property type="entry name" value="Val/Leu/Ile-tRNA-synth_edit"/>
</dbReference>
<dbReference type="GO" id="GO:0004832">
    <property type="term" value="F:valine-tRNA ligase activity"/>
    <property type="evidence" value="ECO:0007669"/>
    <property type="project" value="UniProtKB-UniRule"/>
</dbReference>
<keyword evidence="3 12" id="KW-0963">Cytoplasm</keyword>
<keyword evidence="5 12" id="KW-0547">Nucleotide-binding</keyword>
<evidence type="ECO:0000256" key="5">
    <source>
        <dbReference type="ARBA" id="ARBA00022741"/>
    </source>
</evidence>
<dbReference type="InterPro" id="IPR002303">
    <property type="entry name" value="Valyl-tRNA_ligase"/>
</dbReference>
<dbReference type="GO" id="GO:0005829">
    <property type="term" value="C:cytosol"/>
    <property type="evidence" value="ECO:0007669"/>
    <property type="project" value="TreeGrafter"/>
</dbReference>
<dbReference type="EC" id="6.1.1.9" evidence="12"/>
<evidence type="ECO:0000256" key="8">
    <source>
        <dbReference type="ARBA" id="ARBA00023054"/>
    </source>
</evidence>
<comment type="function">
    <text evidence="12">Catalyzes the attachment of valine to tRNA(Val). As ValRS can inadvertently accommodate and process structurally similar amino acids such as threonine, to avoid such errors, it has a 'posttransfer' editing activity that hydrolyzes mischarged Thr-tRNA(Val) in a tRNA-dependent manner.</text>
</comment>
<dbReference type="SUPFAM" id="SSF47323">
    <property type="entry name" value="Anticodon-binding domain of a subclass of class I aminoacyl-tRNA synthetases"/>
    <property type="match status" value="1"/>
</dbReference>
<comment type="subunit">
    <text evidence="2 12">Monomer.</text>
</comment>
<dbReference type="GO" id="GO:0002161">
    <property type="term" value="F:aminoacyl-tRNA deacylase activity"/>
    <property type="evidence" value="ECO:0007669"/>
    <property type="project" value="InterPro"/>
</dbReference>
<keyword evidence="6 12" id="KW-0067">ATP-binding</keyword>
<reference evidence="16" key="1">
    <citation type="submission" date="2022-07" db="EMBL/GenBank/DDBJ databases">
        <authorList>
            <person name="Li W.-J."/>
            <person name="Deng Q.-Q."/>
        </authorList>
    </citation>
    <scope>NUCLEOTIDE SEQUENCE</scope>
    <source>
        <strain evidence="16">SYSU M60031</strain>
    </source>
</reference>
<feature type="domain" description="Aminoacyl-tRNA synthetase class Ia" evidence="13">
    <location>
        <begin position="21"/>
        <end position="564"/>
    </location>
</feature>
<evidence type="ECO:0000256" key="2">
    <source>
        <dbReference type="ARBA" id="ARBA00011245"/>
    </source>
</evidence>
<evidence type="ECO:0000259" key="14">
    <source>
        <dbReference type="Pfam" id="PF08264"/>
    </source>
</evidence>
<dbReference type="InterPro" id="IPR013155">
    <property type="entry name" value="M/V/L/I-tRNA-synth_anticd-bd"/>
</dbReference>
<dbReference type="Gene3D" id="1.10.287.380">
    <property type="entry name" value="Valyl-tRNA synthetase, C-terminal domain"/>
    <property type="match status" value="1"/>
</dbReference>
<dbReference type="InterPro" id="IPR033705">
    <property type="entry name" value="Anticodon_Ia_Val"/>
</dbReference>
<dbReference type="Gene3D" id="3.40.50.620">
    <property type="entry name" value="HUPs"/>
    <property type="match status" value="2"/>
</dbReference>
<dbReference type="NCBIfam" id="NF004349">
    <property type="entry name" value="PRK05729.1"/>
    <property type="match status" value="1"/>
</dbReference>
<organism evidence="16 17">
    <name type="scientific">Ectobacillus ponti</name>
    <dbReference type="NCBI Taxonomy" id="2961894"/>
    <lineage>
        <taxon>Bacteria</taxon>
        <taxon>Bacillati</taxon>
        <taxon>Bacillota</taxon>
        <taxon>Bacilli</taxon>
        <taxon>Bacillales</taxon>
        <taxon>Bacillaceae</taxon>
        <taxon>Ectobacillus</taxon>
    </lineage>
</organism>
<evidence type="ECO:0000256" key="12">
    <source>
        <dbReference type="HAMAP-Rule" id="MF_02004"/>
    </source>
</evidence>
<dbReference type="PROSITE" id="PS00178">
    <property type="entry name" value="AA_TRNA_LIGASE_I"/>
    <property type="match status" value="1"/>
</dbReference>
<dbReference type="SUPFAM" id="SSF50677">
    <property type="entry name" value="ValRS/IleRS/LeuRS editing domain"/>
    <property type="match status" value="1"/>
</dbReference>
<dbReference type="EMBL" id="JANCLT010000001">
    <property type="protein sequence ID" value="MCP8967327.1"/>
    <property type="molecule type" value="Genomic_DNA"/>
</dbReference>
<dbReference type="PANTHER" id="PTHR11946">
    <property type="entry name" value="VALYL-TRNA SYNTHETASES"/>
    <property type="match status" value="1"/>
</dbReference>
<dbReference type="NCBIfam" id="TIGR00422">
    <property type="entry name" value="valS"/>
    <property type="match status" value="1"/>
</dbReference>
<feature type="coiled-coil region" evidence="12">
    <location>
        <begin position="812"/>
        <end position="874"/>
    </location>
</feature>
<dbReference type="Gene3D" id="1.10.730.10">
    <property type="entry name" value="Isoleucyl-tRNA Synthetase, Domain 1"/>
    <property type="match status" value="1"/>
</dbReference>
<keyword evidence="8 12" id="KW-0175">Coiled coil</keyword>
<proteinExistence type="inferred from homology"/>
<dbReference type="FunFam" id="3.90.740.10:FF:000005">
    <property type="entry name" value="Valine--tRNA ligase, mitochondrial"/>
    <property type="match status" value="1"/>
</dbReference>
<feature type="domain" description="Methionyl/Valyl/Leucyl/Isoleucyl-tRNA synthetase anticodon-binding" evidence="14">
    <location>
        <begin position="608"/>
        <end position="754"/>
    </location>
</feature>
<evidence type="ECO:0000256" key="1">
    <source>
        <dbReference type="ARBA" id="ARBA00004496"/>
    </source>
</evidence>
<evidence type="ECO:0000259" key="15">
    <source>
        <dbReference type="Pfam" id="PF10458"/>
    </source>
</evidence>
<name>A0AA41X243_9BACI</name>
<dbReference type="CDD" id="cd07962">
    <property type="entry name" value="Anticodon_Ia_Val"/>
    <property type="match status" value="1"/>
</dbReference>
<dbReference type="FunFam" id="3.40.50.620:FF:000032">
    <property type="entry name" value="Valine--tRNA ligase"/>
    <property type="match status" value="1"/>
</dbReference>
<dbReference type="Proteomes" id="UP001156102">
    <property type="component" value="Unassembled WGS sequence"/>
</dbReference>
<evidence type="ECO:0000256" key="4">
    <source>
        <dbReference type="ARBA" id="ARBA00022598"/>
    </source>
</evidence>
<evidence type="ECO:0000256" key="11">
    <source>
        <dbReference type="ARBA" id="ARBA00060830"/>
    </source>
</evidence>
<dbReference type="Gene3D" id="3.90.740.10">
    <property type="entry name" value="Valyl/Leucyl/Isoleucyl-tRNA synthetase, editing domain"/>
    <property type="match status" value="1"/>
</dbReference>
<dbReference type="AlphaFoldDB" id="A0AA41X243"/>
<dbReference type="InterPro" id="IPR014729">
    <property type="entry name" value="Rossmann-like_a/b/a_fold"/>
</dbReference>
<dbReference type="InterPro" id="IPR001412">
    <property type="entry name" value="aa-tRNA-synth_I_CS"/>
</dbReference>
<comment type="subcellular location">
    <subcellularLocation>
        <location evidence="1 12">Cytoplasm</location>
    </subcellularLocation>
</comment>
<dbReference type="PRINTS" id="PR00986">
    <property type="entry name" value="TRNASYNTHVAL"/>
</dbReference>
<dbReference type="GO" id="GO:0005524">
    <property type="term" value="F:ATP binding"/>
    <property type="evidence" value="ECO:0007669"/>
    <property type="project" value="UniProtKB-UniRule"/>
</dbReference>
<keyword evidence="7 12" id="KW-0648">Protein biosynthesis</keyword>
<evidence type="ECO:0000259" key="13">
    <source>
        <dbReference type="Pfam" id="PF00133"/>
    </source>
</evidence>
<evidence type="ECO:0000313" key="16">
    <source>
        <dbReference type="EMBL" id="MCP8967327.1"/>
    </source>
</evidence>
<feature type="binding site" evidence="12">
    <location>
        <position position="528"/>
    </location>
    <ligand>
        <name>ATP</name>
        <dbReference type="ChEBI" id="CHEBI:30616"/>
    </ligand>
</feature>
<protein>
    <recommendedName>
        <fullName evidence="12">Valine--tRNA ligase</fullName>
        <ecNumber evidence="12">6.1.1.9</ecNumber>
    </recommendedName>
    <alternativeName>
        <fullName evidence="12">Valyl-tRNA synthetase</fullName>
        <shortName evidence="12">ValRS</shortName>
    </alternativeName>
</protein>